<dbReference type="STRING" id="8022.A0A061A6T5"/>
<dbReference type="GO" id="GO:0005813">
    <property type="term" value="C:centrosome"/>
    <property type="evidence" value="ECO:0007669"/>
    <property type="project" value="TreeGrafter"/>
</dbReference>
<reference evidence="1" key="2">
    <citation type="submission" date="2014-03" db="EMBL/GenBank/DDBJ databases">
        <authorList>
            <person name="Genoscope - CEA"/>
        </authorList>
    </citation>
    <scope>NUCLEOTIDE SEQUENCE</scope>
</reference>
<dbReference type="Proteomes" id="UP000193380">
    <property type="component" value="Unassembled WGS sequence"/>
</dbReference>
<evidence type="ECO:0000313" key="1">
    <source>
        <dbReference type="EMBL" id="CDR18746.1"/>
    </source>
</evidence>
<accession>A0A061A6T5</accession>
<sequence length="112" mass="12973">MTTRKKTISWPGQHGFLDVSSYSTKTVFPNPTLRDWDVTLSERTANMLRNVEKSHWVTSYQLHYTGTGSTNPWRLDDYHENTVDMITGKTTPYTTQLVRTVTQESPEYTVQL</sequence>
<protein>
    <submittedName>
        <fullName evidence="1">Uncharacterized protein</fullName>
    </submittedName>
</protein>
<proteinExistence type="predicted"/>
<dbReference type="AlphaFoldDB" id="A0A061A6T5"/>
<dbReference type="Pfam" id="PF15093">
    <property type="entry name" value="SPMIP4-like"/>
    <property type="match status" value="1"/>
</dbReference>
<organism evidence="1 2">
    <name type="scientific">Oncorhynchus mykiss</name>
    <name type="common">Rainbow trout</name>
    <name type="synonym">Salmo gairdneri</name>
    <dbReference type="NCBI Taxonomy" id="8022"/>
    <lineage>
        <taxon>Eukaryota</taxon>
        <taxon>Metazoa</taxon>
        <taxon>Chordata</taxon>
        <taxon>Craniata</taxon>
        <taxon>Vertebrata</taxon>
        <taxon>Euteleostomi</taxon>
        <taxon>Actinopterygii</taxon>
        <taxon>Neopterygii</taxon>
        <taxon>Teleostei</taxon>
        <taxon>Protacanthopterygii</taxon>
        <taxon>Salmoniformes</taxon>
        <taxon>Salmonidae</taxon>
        <taxon>Salmoninae</taxon>
        <taxon>Oncorhynchus</taxon>
    </lineage>
</organism>
<name>A0A061A6T5_ONCMY</name>
<dbReference type="PANTHER" id="PTHR31393">
    <property type="entry name" value="C5ORF31"/>
    <property type="match status" value="1"/>
</dbReference>
<dbReference type="EMBL" id="FR979270">
    <property type="protein sequence ID" value="CDR18746.1"/>
    <property type="molecule type" value="Genomic_DNA"/>
</dbReference>
<gene>
    <name evidence="1" type="ORF">GSONMT00050470001</name>
</gene>
<dbReference type="InterPro" id="IPR027886">
    <property type="entry name" value="SPMIP4"/>
</dbReference>
<reference evidence="1" key="1">
    <citation type="journal article" date="2014" name="Nat. Commun.">
        <title>The rainbow trout genome provides novel insights into evolution after whole-genome duplication in vertebrates.</title>
        <authorList>
            <person name="Berthelot C."/>
            <person name="Brunet F."/>
            <person name="Chalopin D."/>
            <person name="Juanchich A."/>
            <person name="Bernard M."/>
            <person name="Noel B."/>
            <person name="Bento P."/>
            <person name="Da Silva C."/>
            <person name="Labadie K."/>
            <person name="Alberti A."/>
            <person name="Aury J.M."/>
            <person name="Louis A."/>
            <person name="Dehais P."/>
            <person name="Bardou P."/>
            <person name="Montfort J."/>
            <person name="Klopp C."/>
            <person name="Cabau C."/>
            <person name="Gaspin C."/>
            <person name="Thorgaard G.H."/>
            <person name="Boussaha M."/>
            <person name="Quillet E."/>
            <person name="Guyomard R."/>
            <person name="Galiana D."/>
            <person name="Bobe J."/>
            <person name="Volff J.N."/>
            <person name="Genet C."/>
            <person name="Wincker P."/>
            <person name="Jaillon O."/>
            <person name="Roest Crollius H."/>
            <person name="Guiguen Y."/>
        </authorList>
    </citation>
    <scope>NUCLEOTIDE SEQUENCE [LARGE SCALE GENOMIC DNA]</scope>
</reference>
<dbReference type="PANTHER" id="PTHR31393:SF2">
    <property type="entry name" value="CHROMOSOME 7 OPEN READING FRAME 31"/>
    <property type="match status" value="1"/>
</dbReference>
<dbReference type="PaxDb" id="8022-A0A061A6T5"/>
<evidence type="ECO:0000313" key="2">
    <source>
        <dbReference type="Proteomes" id="UP000193380"/>
    </source>
</evidence>